<dbReference type="Pfam" id="PF05327">
    <property type="entry name" value="RRN3"/>
    <property type="match status" value="1"/>
</dbReference>
<gene>
    <name evidence="2" type="ORF">SPHA_59107</name>
</gene>
<name>A0A812DU35_ACAPH</name>
<reference evidence="2" key="1">
    <citation type="submission" date="2021-01" db="EMBL/GenBank/DDBJ databases">
        <authorList>
            <person name="Li R."/>
            <person name="Bekaert M."/>
        </authorList>
    </citation>
    <scope>NUCLEOTIDE SEQUENCE</scope>
    <source>
        <strain evidence="2">Farmed</strain>
    </source>
</reference>
<comment type="similarity">
    <text evidence="1">Belongs to the RRN3 family.</text>
</comment>
<dbReference type="InterPro" id="IPR007991">
    <property type="entry name" value="RNA_pol_I_trans_ini_fac_RRN3"/>
</dbReference>
<keyword evidence="3" id="KW-1185">Reference proteome</keyword>
<sequence>MSKIKEKRTSLSPKKLDIALAIKQCTEGSPELYYKLMKQLSQDVPVNILKVYLKEFAECVTLLDQRFYDFVRVILNLNWYTSESLCKEYFDFVVSLSIAHPVHLTNVLTALVQRFKPSIDPLQATIIQQKQHLVICSHVQAALKAIQKRVPMMQNTLMNIIVKQFPYFKNDIFQVECYVRNLLQLTLFMPTYRLKILELIISKMTAFDVSCPRHIIIEAEKEDEASDFVFEMDFEKTNEDLKPLLKLPEAEVLDILMSLLLTYVTNTIYQNFDNTDATDLKLDWSSCKRLFRELLLVFETIILPTHATCHIQFIFFYICKYNVQLCDGFLDFLWKKFYNPNTNTVFRQACASYLGSFLARSRYLPTSSMIMCLDEFCNWIHYYIDLVIIPKDKKPNLFISHGSFYYLCQAVFYVFVFRHRDIFESAKGFNRVSTWNFQHIVTCHLNPLKFCAPHLVEKFASITRLYQIAMCDTIIERNRREVFDHEFLEVFTAEKKNNLDFFFPFDPCVLPRTNKFLKPLFREYDSAESNGDVAAVQVMNDDEVDFLPPESCDPMQSILNEDELSCHKVTNSMARVSSKSERISQPLFGEKNELIEEMMASL</sequence>
<dbReference type="PANTHER" id="PTHR12790:SF0">
    <property type="entry name" value="RNA POLYMERASE I-SPECIFIC TRANSCRIPTION INITIATION FACTOR RRN3-RELATED"/>
    <property type="match status" value="1"/>
</dbReference>
<accession>A0A812DU35</accession>
<proteinExistence type="inferred from homology"/>
<dbReference type="GO" id="GO:0001042">
    <property type="term" value="F:RNA polymerase I core binding"/>
    <property type="evidence" value="ECO:0007669"/>
    <property type="project" value="TreeGrafter"/>
</dbReference>
<evidence type="ECO:0000256" key="1">
    <source>
        <dbReference type="ARBA" id="ARBA00010098"/>
    </source>
</evidence>
<dbReference type="AlphaFoldDB" id="A0A812DU35"/>
<dbReference type="GO" id="GO:0006361">
    <property type="term" value="P:transcription initiation at RNA polymerase I promoter"/>
    <property type="evidence" value="ECO:0007669"/>
    <property type="project" value="InterPro"/>
</dbReference>
<dbReference type="PANTHER" id="PTHR12790">
    <property type="entry name" value="TRANSCRIPTION INITIATION FACTOR IA RRN3"/>
    <property type="match status" value="1"/>
</dbReference>
<dbReference type="OrthoDB" id="26970at2759"/>
<protein>
    <submittedName>
        <fullName evidence="2">RRN3</fullName>
    </submittedName>
</protein>
<dbReference type="Proteomes" id="UP000597762">
    <property type="component" value="Unassembled WGS sequence"/>
</dbReference>
<organism evidence="2 3">
    <name type="scientific">Acanthosepion pharaonis</name>
    <name type="common">Pharaoh cuttlefish</name>
    <name type="synonym">Sepia pharaonis</name>
    <dbReference type="NCBI Taxonomy" id="158019"/>
    <lineage>
        <taxon>Eukaryota</taxon>
        <taxon>Metazoa</taxon>
        <taxon>Spiralia</taxon>
        <taxon>Lophotrochozoa</taxon>
        <taxon>Mollusca</taxon>
        <taxon>Cephalopoda</taxon>
        <taxon>Coleoidea</taxon>
        <taxon>Decapodiformes</taxon>
        <taxon>Sepiida</taxon>
        <taxon>Sepiina</taxon>
        <taxon>Sepiidae</taxon>
        <taxon>Acanthosepion</taxon>
    </lineage>
</organism>
<dbReference type="EMBL" id="CAHIKZ030004089">
    <property type="protein sequence ID" value="CAE1307006.1"/>
    <property type="molecule type" value="Genomic_DNA"/>
</dbReference>
<dbReference type="GO" id="GO:0005634">
    <property type="term" value="C:nucleus"/>
    <property type="evidence" value="ECO:0007669"/>
    <property type="project" value="TreeGrafter"/>
</dbReference>
<evidence type="ECO:0000313" key="2">
    <source>
        <dbReference type="EMBL" id="CAE1307006.1"/>
    </source>
</evidence>
<comment type="caution">
    <text evidence="2">The sequence shown here is derived from an EMBL/GenBank/DDBJ whole genome shotgun (WGS) entry which is preliminary data.</text>
</comment>
<dbReference type="GO" id="GO:0001181">
    <property type="term" value="F:RNA polymerase I general transcription initiation factor activity"/>
    <property type="evidence" value="ECO:0007669"/>
    <property type="project" value="InterPro"/>
</dbReference>
<evidence type="ECO:0000313" key="3">
    <source>
        <dbReference type="Proteomes" id="UP000597762"/>
    </source>
</evidence>